<dbReference type="Pfam" id="PF01012">
    <property type="entry name" value="ETF"/>
    <property type="match status" value="1"/>
</dbReference>
<dbReference type="InterPro" id="IPR014731">
    <property type="entry name" value="ETF_asu_C"/>
</dbReference>
<proteinExistence type="inferred from homology"/>
<keyword evidence="4" id="KW-0249">Electron transport</keyword>
<organism evidence="7 8">
    <name type="scientific">Tectimicrobiota bacterium</name>
    <dbReference type="NCBI Taxonomy" id="2528274"/>
    <lineage>
        <taxon>Bacteria</taxon>
        <taxon>Pseudomonadati</taxon>
        <taxon>Nitrospinota/Tectimicrobiota group</taxon>
        <taxon>Candidatus Tectimicrobiota</taxon>
    </lineage>
</organism>
<dbReference type="SUPFAM" id="SSF52467">
    <property type="entry name" value="DHS-like NAD/FAD-binding domain"/>
    <property type="match status" value="1"/>
</dbReference>
<comment type="similarity">
    <text evidence="1">Belongs to the ETF alpha-subunit/FixB family.</text>
</comment>
<evidence type="ECO:0000256" key="5">
    <source>
        <dbReference type="PIRSR" id="PIRSR000089-1"/>
    </source>
</evidence>
<dbReference type="InterPro" id="IPR029035">
    <property type="entry name" value="DHS-like_NAD/FAD-binding_dom"/>
</dbReference>
<dbReference type="Gene3D" id="3.40.50.1220">
    <property type="entry name" value="TPP-binding domain"/>
    <property type="match status" value="1"/>
</dbReference>
<keyword evidence="5" id="KW-0274">FAD</keyword>
<dbReference type="Proteomes" id="UP000741360">
    <property type="component" value="Unassembled WGS sequence"/>
</dbReference>
<dbReference type="InterPro" id="IPR014730">
    <property type="entry name" value="ETF_a/b_N"/>
</dbReference>
<feature type="domain" description="Electron transfer flavoprotein alpha/beta-subunit N-terminal" evidence="6">
    <location>
        <begin position="2"/>
        <end position="182"/>
    </location>
</feature>
<dbReference type="GO" id="GO:0050660">
    <property type="term" value="F:flavin adenine dinucleotide binding"/>
    <property type="evidence" value="ECO:0007669"/>
    <property type="project" value="InterPro"/>
</dbReference>
<evidence type="ECO:0000259" key="6">
    <source>
        <dbReference type="SMART" id="SM00893"/>
    </source>
</evidence>
<keyword evidence="3" id="KW-0285">Flavoprotein</keyword>
<dbReference type="GO" id="GO:0033539">
    <property type="term" value="P:fatty acid beta-oxidation using acyl-CoA dehydrogenase"/>
    <property type="evidence" value="ECO:0007669"/>
    <property type="project" value="TreeGrafter"/>
</dbReference>
<gene>
    <name evidence="7" type="ORF">HYY65_12810</name>
</gene>
<dbReference type="InterPro" id="IPR014729">
    <property type="entry name" value="Rossmann-like_a/b/a_fold"/>
</dbReference>
<keyword evidence="2" id="KW-0813">Transport</keyword>
<dbReference type="InterPro" id="IPR001308">
    <property type="entry name" value="ETF_a/FixB"/>
</dbReference>
<feature type="binding site" evidence="5">
    <location>
        <begin position="229"/>
        <end position="230"/>
    </location>
    <ligand>
        <name>FAD</name>
        <dbReference type="ChEBI" id="CHEBI:57692"/>
    </ligand>
</feature>
<dbReference type="PANTHER" id="PTHR43153">
    <property type="entry name" value="ELECTRON TRANSFER FLAVOPROTEIN ALPHA"/>
    <property type="match status" value="1"/>
</dbReference>
<dbReference type="SMART" id="SM00893">
    <property type="entry name" value="ETF"/>
    <property type="match status" value="1"/>
</dbReference>
<evidence type="ECO:0000256" key="1">
    <source>
        <dbReference type="ARBA" id="ARBA00005817"/>
    </source>
</evidence>
<dbReference type="Gene3D" id="3.40.50.620">
    <property type="entry name" value="HUPs"/>
    <property type="match status" value="1"/>
</dbReference>
<evidence type="ECO:0000256" key="4">
    <source>
        <dbReference type="ARBA" id="ARBA00022982"/>
    </source>
</evidence>
<dbReference type="AlphaFoldDB" id="A0A932GRY2"/>
<dbReference type="EMBL" id="JACPSX010000246">
    <property type="protein sequence ID" value="MBI3015905.1"/>
    <property type="molecule type" value="Genomic_DNA"/>
</dbReference>
<comment type="cofactor">
    <cofactor evidence="5">
        <name>FAD</name>
        <dbReference type="ChEBI" id="CHEBI:57692"/>
    </cofactor>
    <text evidence="5">Binds 1 FAD per dimer.</text>
</comment>
<dbReference type="FunFam" id="3.40.50.1220:FF:000004">
    <property type="entry name" value="Electron transfer flavoprotein"/>
    <property type="match status" value="1"/>
</dbReference>
<name>A0A932GRY2_UNCTE</name>
<evidence type="ECO:0000256" key="2">
    <source>
        <dbReference type="ARBA" id="ARBA00022448"/>
    </source>
</evidence>
<accession>A0A932GRY2</accession>
<comment type="caution">
    <text evidence="7">The sequence shown here is derived from an EMBL/GenBank/DDBJ whole genome shotgun (WGS) entry which is preliminary data.</text>
</comment>
<dbReference type="GO" id="GO:0009055">
    <property type="term" value="F:electron transfer activity"/>
    <property type="evidence" value="ECO:0007669"/>
    <property type="project" value="InterPro"/>
</dbReference>
<dbReference type="PIRSF" id="PIRSF000089">
    <property type="entry name" value="Electra_flavoP_a"/>
    <property type="match status" value="1"/>
</dbReference>
<dbReference type="Pfam" id="PF00766">
    <property type="entry name" value="ETF_alpha"/>
    <property type="match status" value="1"/>
</dbReference>
<feature type="binding site" evidence="5">
    <location>
        <position position="282"/>
    </location>
    <ligand>
        <name>FAD</name>
        <dbReference type="ChEBI" id="CHEBI:57692"/>
    </ligand>
</feature>
<dbReference type="SUPFAM" id="SSF52402">
    <property type="entry name" value="Adenine nucleotide alpha hydrolases-like"/>
    <property type="match status" value="1"/>
</dbReference>
<protein>
    <submittedName>
        <fullName evidence="7">Electron transfer flavoprotein subunit alpha/FixB family protein</fullName>
    </submittedName>
</protein>
<sequence length="317" mass="33891">MGGVLAYADKVAQACELVTRGRELAEDLGGEVAVASLWGEGNAEVYFRCGARRVLGLQKPLAPETAVEVVAEALALMTRSTGAKLILISSSKRGKELAPRLAQKLTAGCITDALAVRVQEGRIEAERYALGGSTVATEVLGGEIFVVAVLPGKYSSHEDFPASGETTLLEFTPPSSPLRVVERRPKAMEGVNLEEASRVVAFGRGVKKKEDLALVEDLARSAQAEVGCTRPVATDLQWLPEYRMIGLSGKRVKPEIYFAVGLSGQIQHSVAIQGAKVIVAINSSKDAPIFKYADYGIIGDLYKVLPKLSERLRALKG</sequence>
<feature type="binding site" evidence="5">
    <location>
        <position position="204"/>
    </location>
    <ligand>
        <name>FAD</name>
        <dbReference type="ChEBI" id="CHEBI:57692"/>
    </ligand>
</feature>
<reference evidence="7" key="1">
    <citation type="submission" date="2020-07" db="EMBL/GenBank/DDBJ databases">
        <title>Huge and variable diversity of episymbiotic CPR bacteria and DPANN archaea in groundwater ecosystems.</title>
        <authorList>
            <person name="He C.Y."/>
            <person name="Keren R."/>
            <person name="Whittaker M."/>
            <person name="Farag I.F."/>
            <person name="Doudna J."/>
            <person name="Cate J.H.D."/>
            <person name="Banfield J.F."/>
        </authorList>
    </citation>
    <scope>NUCLEOTIDE SEQUENCE</scope>
    <source>
        <strain evidence="7">NC_groundwater_717_Ag_S-0.2um_59_8</strain>
    </source>
</reference>
<dbReference type="PANTHER" id="PTHR43153:SF11">
    <property type="entry name" value="ELECTRON TRANSFER FLAVOPROTEIN, SUBUNIT ALPHA (ETFA)"/>
    <property type="match status" value="1"/>
</dbReference>
<feature type="binding site" evidence="5">
    <location>
        <begin position="261"/>
        <end position="268"/>
    </location>
    <ligand>
        <name>FAD</name>
        <dbReference type="ChEBI" id="CHEBI:57692"/>
    </ligand>
</feature>
<evidence type="ECO:0000256" key="3">
    <source>
        <dbReference type="ARBA" id="ARBA00022630"/>
    </source>
</evidence>
<evidence type="ECO:0000313" key="7">
    <source>
        <dbReference type="EMBL" id="MBI3015905.1"/>
    </source>
</evidence>
<evidence type="ECO:0000313" key="8">
    <source>
        <dbReference type="Proteomes" id="UP000741360"/>
    </source>
</evidence>